<name>A0A7M7IXG5_VARDE</name>
<dbReference type="InterPro" id="IPR032104">
    <property type="entry name" value="Spaetzle"/>
</dbReference>
<evidence type="ECO:0000313" key="2">
    <source>
        <dbReference type="EnsemblMetazoa" id="XP_022643883"/>
    </source>
</evidence>
<dbReference type="InterPro" id="IPR029034">
    <property type="entry name" value="Cystine-knot_cytokine"/>
</dbReference>
<protein>
    <recommendedName>
        <fullName evidence="1">Spaetzle domain-containing protein</fullName>
    </recommendedName>
</protein>
<evidence type="ECO:0000313" key="3">
    <source>
        <dbReference type="Proteomes" id="UP000594260"/>
    </source>
</evidence>
<keyword evidence="3" id="KW-1185">Reference proteome</keyword>
<sequence>MNLFENLRKFLTAILSVVSRTPTNGERNVTSVDSGINMAIGNSTMEDNLVYVDQFQKPSIDIDGCDPFCADEKHPLPDEVQIDVLMKNMPFLKTFYQKRKPELATYTPGVTAVLRDEDHYIPLCDSLKRDYMPKAAKDVYGVKHFLLNPDSGDYQQLVETEHCRDTGAACPALVPYSLPNQRSICRTHFFKRGLTAINTSSLEPYEIVVKIPSGCNCFVRHSISSDLYKGNP</sequence>
<dbReference type="SUPFAM" id="SSF57501">
    <property type="entry name" value="Cystine-knot cytokines"/>
    <property type="match status" value="1"/>
</dbReference>
<dbReference type="InParanoid" id="A0A7M7IXG5"/>
<dbReference type="KEGG" id="vde:111243084"/>
<dbReference type="EnsemblMetazoa" id="XM_022788148">
    <property type="protein sequence ID" value="XP_022643883"/>
    <property type="gene ID" value="LOC111243084"/>
</dbReference>
<dbReference type="Gene3D" id="2.10.90.10">
    <property type="entry name" value="Cystine-knot cytokines"/>
    <property type="match status" value="1"/>
</dbReference>
<accession>A0A7M7IXG5</accession>
<dbReference type="AlphaFoldDB" id="A0A7M7IXG5"/>
<reference evidence="2" key="1">
    <citation type="submission" date="2021-01" db="UniProtKB">
        <authorList>
            <consortium name="EnsemblMetazoa"/>
        </authorList>
    </citation>
    <scope>IDENTIFICATION</scope>
</reference>
<dbReference type="RefSeq" id="XP_022643883.1">
    <property type="nucleotide sequence ID" value="XM_022788148.1"/>
</dbReference>
<dbReference type="Pfam" id="PF16077">
    <property type="entry name" value="Spaetzle"/>
    <property type="match status" value="1"/>
</dbReference>
<evidence type="ECO:0000259" key="1">
    <source>
        <dbReference type="Pfam" id="PF16077"/>
    </source>
</evidence>
<dbReference type="OrthoDB" id="6509281at2759"/>
<dbReference type="Proteomes" id="UP000594260">
    <property type="component" value="Unplaced"/>
</dbReference>
<dbReference type="GeneID" id="111243084"/>
<proteinExistence type="predicted"/>
<organism evidence="2 3">
    <name type="scientific">Varroa destructor</name>
    <name type="common">Honeybee mite</name>
    <dbReference type="NCBI Taxonomy" id="109461"/>
    <lineage>
        <taxon>Eukaryota</taxon>
        <taxon>Metazoa</taxon>
        <taxon>Ecdysozoa</taxon>
        <taxon>Arthropoda</taxon>
        <taxon>Chelicerata</taxon>
        <taxon>Arachnida</taxon>
        <taxon>Acari</taxon>
        <taxon>Parasitiformes</taxon>
        <taxon>Mesostigmata</taxon>
        <taxon>Gamasina</taxon>
        <taxon>Dermanyssoidea</taxon>
        <taxon>Varroidae</taxon>
        <taxon>Varroa</taxon>
    </lineage>
</organism>
<feature type="domain" description="Spaetzle" evidence="1">
    <location>
        <begin position="123"/>
        <end position="219"/>
    </location>
</feature>